<evidence type="ECO:0000313" key="2">
    <source>
        <dbReference type="Proteomes" id="UP000217103"/>
    </source>
</evidence>
<dbReference type="STRING" id="35622.SAMN04489764_1440"/>
<name>A0A1H1CEX6_9ACTN</name>
<gene>
    <name evidence="1" type="ORF">SAMN04489764_1440</name>
</gene>
<sequence>MPPRPSQSSLFAAAFVRDPDEGWTGAEVDLGGAEIVDDLGDAVQESLGLRGDELTLLCVEVEDEWFAIVRYESDEDPRAFLSDARAGSADELGALFAELAGAVLDEDAEDLGVRPVGDFDLLSDLGLSSDELLELSMEEGMLPADILSVIAERLSFADELERLR</sequence>
<dbReference type="OrthoDB" id="3826766at2"/>
<reference evidence="1 2" key="1">
    <citation type="submission" date="2016-10" db="EMBL/GenBank/DDBJ databases">
        <authorList>
            <person name="de Groot N.N."/>
        </authorList>
    </citation>
    <scope>NUCLEOTIDE SEQUENCE [LARGE SCALE GENOMIC DNA]</scope>
    <source>
        <strain evidence="1 2">DSM 43794</strain>
    </source>
</reference>
<accession>A0A1H1CEX6</accession>
<organism evidence="1 2">
    <name type="scientific">Thermostaphylospora chromogena</name>
    <dbReference type="NCBI Taxonomy" id="35622"/>
    <lineage>
        <taxon>Bacteria</taxon>
        <taxon>Bacillati</taxon>
        <taxon>Actinomycetota</taxon>
        <taxon>Actinomycetes</taxon>
        <taxon>Streptosporangiales</taxon>
        <taxon>Thermomonosporaceae</taxon>
        <taxon>Thermostaphylospora</taxon>
    </lineage>
</organism>
<dbReference type="NCBIfam" id="TIGR03941">
    <property type="entry name" value="tRNA_deam_assoc"/>
    <property type="match status" value="1"/>
</dbReference>
<keyword evidence="2" id="KW-1185">Reference proteome</keyword>
<protein>
    <submittedName>
        <fullName evidence="1">Putative tRNA adenosine deaminase-associated protein</fullName>
    </submittedName>
</protein>
<dbReference type="RefSeq" id="WP_093258327.1">
    <property type="nucleotide sequence ID" value="NZ_FNKK01000002.1"/>
</dbReference>
<dbReference type="AlphaFoldDB" id="A0A1H1CEX6"/>
<dbReference type="EMBL" id="FNKK01000002">
    <property type="protein sequence ID" value="SDQ62619.1"/>
    <property type="molecule type" value="Genomic_DNA"/>
</dbReference>
<evidence type="ECO:0000313" key="1">
    <source>
        <dbReference type="EMBL" id="SDQ62619.1"/>
    </source>
</evidence>
<dbReference type="Proteomes" id="UP000217103">
    <property type="component" value="Unassembled WGS sequence"/>
</dbReference>
<proteinExistence type="predicted"/>
<dbReference type="InterPro" id="IPR023869">
    <property type="entry name" value="tRNA_Adeno_NH3ase_assoc_put"/>
</dbReference>